<dbReference type="GO" id="GO:0004497">
    <property type="term" value="F:monooxygenase activity"/>
    <property type="evidence" value="ECO:0007669"/>
    <property type="project" value="UniProtKB-KW"/>
</dbReference>
<dbReference type="AlphaFoldDB" id="A0A6N7EFA2"/>
<comment type="caution">
    <text evidence="2">The sequence shown here is derived from an EMBL/GenBank/DDBJ whole genome shotgun (WGS) entry which is preliminary data.</text>
</comment>
<name>A0A6N7EFA2_9MICO</name>
<keyword evidence="3" id="KW-1185">Reference proteome</keyword>
<gene>
    <name evidence="2" type="ORF">GB881_00945</name>
</gene>
<dbReference type="PANTHER" id="PTHR43539:SF78">
    <property type="entry name" value="FLAVIN-CONTAINING MONOOXYGENASE"/>
    <property type="match status" value="1"/>
</dbReference>
<accession>A0A6N7EFA2</accession>
<sequence>MSTQHVETLIIGAGQAGLATGYHLQRQGREFLIVDANVRIGDNWRCHYDSLKLYSPVKYDGLPGMPFTGDPWHFPGKDEVADFLQAYAAEFDLPVRLRTRVEHLEARDGGGFGFVAHLGADVVECENVVLATGSFGRVPRVPELAERLDPAIRQLHSAEYKNPAQLQPGTTLVVGASHSGYDIAFEVGADRPTILVGPDRGNIPLEWNTRRFKMALPVIIFMWKHVLTRRTPMGRKEMQKVRHAGGPTTRVKPHHLAERGVDRLQEKVTDVSSDGRPVLADGRVLDVANVIWATGFRRDLDWVGAPLPMEDGWPVEHRGVVESVPGLYFCGLAFQYAFGSMVLPGVGRDAAYVARMIGARRRAKTPVATHRTSRDDEHRLV</sequence>
<dbReference type="Pfam" id="PF13738">
    <property type="entry name" value="Pyr_redox_3"/>
    <property type="match status" value="1"/>
</dbReference>
<dbReference type="Gene3D" id="3.50.50.60">
    <property type="entry name" value="FAD/NAD(P)-binding domain"/>
    <property type="match status" value="1"/>
</dbReference>
<dbReference type="InterPro" id="IPR036188">
    <property type="entry name" value="FAD/NAD-bd_sf"/>
</dbReference>
<dbReference type="RefSeq" id="WP_152195981.1">
    <property type="nucleotide sequence ID" value="NZ_VUKD01000004.1"/>
</dbReference>
<dbReference type="PANTHER" id="PTHR43539">
    <property type="entry name" value="FLAVIN-BINDING MONOOXYGENASE-LIKE PROTEIN (AFU_ORTHOLOGUE AFUA_4G09220)"/>
    <property type="match status" value="1"/>
</dbReference>
<dbReference type="GO" id="GO:0050660">
    <property type="term" value="F:flavin adenine dinucleotide binding"/>
    <property type="evidence" value="ECO:0007669"/>
    <property type="project" value="TreeGrafter"/>
</dbReference>
<dbReference type="SUPFAM" id="SSF51905">
    <property type="entry name" value="FAD/NAD(P)-binding domain"/>
    <property type="match status" value="1"/>
</dbReference>
<evidence type="ECO:0000313" key="3">
    <source>
        <dbReference type="Proteomes" id="UP000437709"/>
    </source>
</evidence>
<keyword evidence="2" id="KW-0503">Monooxygenase</keyword>
<proteinExistence type="predicted"/>
<evidence type="ECO:0000256" key="1">
    <source>
        <dbReference type="ARBA" id="ARBA00023002"/>
    </source>
</evidence>
<protein>
    <submittedName>
        <fullName evidence="2">SidA/IucD/PvdA family monooxygenase</fullName>
    </submittedName>
</protein>
<dbReference type="EMBL" id="WHPC01000002">
    <property type="protein sequence ID" value="MPV35628.1"/>
    <property type="molecule type" value="Genomic_DNA"/>
</dbReference>
<dbReference type="PRINTS" id="PR00469">
    <property type="entry name" value="PNDRDTASEII"/>
</dbReference>
<dbReference type="PRINTS" id="PR00368">
    <property type="entry name" value="FADPNR"/>
</dbReference>
<evidence type="ECO:0000313" key="2">
    <source>
        <dbReference type="EMBL" id="MPV35628.1"/>
    </source>
</evidence>
<dbReference type="OrthoDB" id="9808049at2"/>
<reference evidence="2 3" key="1">
    <citation type="submission" date="2019-10" db="EMBL/GenBank/DDBJ databases">
        <title>Georgenia wutianyii sp. nov. and Georgenia yuyongxinii sp. nov. isolated from plateau pika (Ochotona curzoniae) in the Qinghai-Tibet plateau of China.</title>
        <authorList>
            <person name="Tian Z."/>
        </authorList>
    </citation>
    <scope>NUCLEOTIDE SEQUENCE [LARGE SCALE GENOMIC DNA]</scope>
    <source>
        <strain evidence="2 3">JCM 19765</strain>
    </source>
</reference>
<keyword evidence="1" id="KW-0560">Oxidoreductase</keyword>
<dbReference type="InterPro" id="IPR050982">
    <property type="entry name" value="Auxin_biosynth/cation_transpt"/>
</dbReference>
<dbReference type="Proteomes" id="UP000437709">
    <property type="component" value="Unassembled WGS sequence"/>
</dbReference>
<organism evidence="2 3">
    <name type="scientific">Georgenia subflava</name>
    <dbReference type="NCBI Taxonomy" id="1622177"/>
    <lineage>
        <taxon>Bacteria</taxon>
        <taxon>Bacillati</taxon>
        <taxon>Actinomycetota</taxon>
        <taxon>Actinomycetes</taxon>
        <taxon>Micrococcales</taxon>
        <taxon>Bogoriellaceae</taxon>
        <taxon>Georgenia</taxon>
    </lineage>
</organism>